<dbReference type="EMBL" id="UINC01123133">
    <property type="protein sequence ID" value="SVC99395.1"/>
    <property type="molecule type" value="Genomic_DNA"/>
</dbReference>
<reference evidence="1" key="1">
    <citation type="submission" date="2018-05" db="EMBL/GenBank/DDBJ databases">
        <authorList>
            <person name="Lanie J.A."/>
            <person name="Ng W.-L."/>
            <person name="Kazmierczak K.M."/>
            <person name="Andrzejewski T.M."/>
            <person name="Davidsen T.M."/>
            <person name="Wayne K.J."/>
            <person name="Tettelin H."/>
            <person name="Glass J.I."/>
            <person name="Rusch D."/>
            <person name="Podicherti R."/>
            <person name="Tsui H.-C.T."/>
            <person name="Winkler M.E."/>
        </authorList>
    </citation>
    <scope>NUCLEOTIDE SEQUENCE</scope>
</reference>
<protein>
    <recommendedName>
        <fullName evidence="2">Carboxypeptidase regulatory-like domain-containing protein</fullName>
    </recommendedName>
</protein>
<feature type="non-terminal residue" evidence="1">
    <location>
        <position position="161"/>
    </location>
</feature>
<dbReference type="SUPFAM" id="SSF49452">
    <property type="entry name" value="Starch-binding domain-like"/>
    <property type="match status" value="1"/>
</dbReference>
<sequence length="161" mass="16914">MMTKIMTRLTLASGIAALVLWLIPAVVEVGAAADNTGVIRGTVTSSNGPEAGVWVIAETDDLETVYRKIVVTDDNGQYVLPELPTATYDLWVRGYGLVDSTPVAGSPDQTVDLTAVVAATPQEAAAVYPANYWLSIIDLPGAHEFPGTGPDGNGIDPQMKT</sequence>
<dbReference type="InterPro" id="IPR013784">
    <property type="entry name" value="Carb-bd-like_fold"/>
</dbReference>
<evidence type="ECO:0000313" key="1">
    <source>
        <dbReference type="EMBL" id="SVC99395.1"/>
    </source>
</evidence>
<gene>
    <name evidence="1" type="ORF">METZ01_LOCUS352249</name>
</gene>
<organism evidence="1">
    <name type="scientific">marine metagenome</name>
    <dbReference type="NCBI Taxonomy" id="408172"/>
    <lineage>
        <taxon>unclassified sequences</taxon>
        <taxon>metagenomes</taxon>
        <taxon>ecological metagenomes</taxon>
    </lineage>
</organism>
<dbReference type="GO" id="GO:0030246">
    <property type="term" value="F:carbohydrate binding"/>
    <property type="evidence" value="ECO:0007669"/>
    <property type="project" value="InterPro"/>
</dbReference>
<name>A0A382RQG7_9ZZZZ</name>
<proteinExistence type="predicted"/>
<dbReference type="Gene3D" id="2.60.40.1120">
    <property type="entry name" value="Carboxypeptidase-like, regulatory domain"/>
    <property type="match status" value="1"/>
</dbReference>
<dbReference type="Pfam" id="PF13620">
    <property type="entry name" value="CarboxypepD_reg"/>
    <property type="match status" value="1"/>
</dbReference>
<accession>A0A382RQG7</accession>
<evidence type="ECO:0008006" key="2">
    <source>
        <dbReference type="Google" id="ProtNLM"/>
    </source>
</evidence>
<dbReference type="AlphaFoldDB" id="A0A382RQG7"/>